<gene>
    <name evidence="2" type="ORF">D8771_18210</name>
</gene>
<evidence type="ECO:0000313" key="3">
    <source>
        <dbReference type="Proteomes" id="UP000298111"/>
    </source>
</evidence>
<evidence type="ECO:0000256" key="1">
    <source>
        <dbReference type="SAM" id="MobiDB-lite"/>
    </source>
</evidence>
<dbReference type="EMBL" id="RCIY01000065">
    <property type="protein sequence ID" value="TGG81713.1"/>
    <property type="molecule type" value="Genomic_DNA"/>
</dbReference>
<proteinExistence type="predicted"/>
<name>A0A6C1CBD8_9ACTN</name>
<feature type="region of interest" description="Disordered" evidence="1">
    <location>
        <begin position="20"/>
        <end position="174"/>
    </location>
</feature>
<protein>
    <submittedName>
        <fullName evidence="2">Uncharacterized protein</fullName>
    </submittedName>
</protein>
<feature type="compositionally biased region" description="Gly residues" evidence="1">
    <location>
        <begin position="119"/>
        <end position="143"/>
    </location>
</feature>
<sequence>MAASAALVCIGVPLLGGCGSGDDEGYVAVGAGGRSDDAGTVRPDDKVRMVPLPDGKDHRAGKNGDDGRTADGDRTEAADGDSRTERKTGTSGSGSSGSARGGSGSGGAGAGGPSSTTGPGDGSGGAGGSTGTGDGSGGSGGGSAPDDGSPSPSPGTPQGPAVLEASEPERAKGEHRWCEKVTVRFSNTGGSPVTKGKITFGTHIIGGLGVDWDTRETTRALPVPIGPGEKKEKTWTVCVDAWRVPLGMHIETRDVKLTGWR</sequence>
<dbReference type="AlphaFoldDB" id="A0A6C1CBD8"/>
<accession>A0A6C1CBD8</accession>
<reference evidence="2 3" key="1">
    <citation type="submission" date="2018-10" db="EMBL/GenBank/DDBJ databases">
        <title>Isolation of pseudouridimycin from Streptomyces albus DSM 40763.</title>
        <authorList>
            <person name="Rosenqvist P."/>
            <person name="Metsae-Ketelae M."/>
            <person name="Virta P."/>
        </authorList>
    </citation>
    <scope>NUCLEOTIDE SEQUENCE [LARGE SCALE GENOMIC DNA]</scope>
    <source>
        <strain evidence="2 3">DSM 40763</strain>
    </source>
</reference>
<dbReference type="Proteomes" id="UP000298111">
    <property type="component" value="Unassembled WGS sequence"/>
</dbReference>
<feature type="compositionally biased region" description="Basic and acidic residues" evidence="1">
    <location>
        <begin position="34"/>
        <end position="88"/>
    </location>
</feature>
<evidence type="ECO:0000313" key="2">
    <source>
        <dbReference type="EMBL" id="TGG81713.1"/>
    </source>
</evidence>
<organism evidence="2 3">
    <name type="scientific">Streptomyces albus</name>
    <dbReference type="NCBI Taxonomy" id="1888"/>
    <lineage>
        <taxon>Bacteria</taxon>
        <taxon>Bacillati</taxon>
        <taxon>Actinomycetota</taxon>
        <taxon>Actinomycetes</taxon>
        <taxon>Kitasatosporales</taxon>
        <taxon>Streptomycetaceae</taxon>
        <taxon>Streptomyces</taxon>
    </lineage>
</organism>
<feature type="compositionally biased region" description="Gly residues" evidence="1">
    <location>
        <begin position="91"/>
        <end position="112"/>
    </location>
</feature>
<comment type="caution">
    <text evidence="2">The sequence shown here is derived from an EMBL/GenBank/DDBJ whole genome shotgun (WGS) entry which is preliminary data.</text>
</comment>